<dbReference type="Gene3D" id="1.25.10.10">
    <property type="entry name" value="Leucine-rich Repeat Variant"/>
    <property type="match status" value="1"/>
</dbReference>
<keyword evidence="3" id="KW-0963">Cytoplasm</keyword>
<comment type="subcellular location">
    <subcellularLocation>
        <location evidence="1">Cytoplasm</location>
    </subcellularLocation>
</comment>
<reference evidence="7" key="1">
    <citation type="submission" date="2024-06" db="EMBL/GenBank/DDBJ databases">
        <title>Multi-omics analyses provide insights into the biosynthesis of the anticancer antibiotic pleurotin in Hohenbuehelia grisea.</title>
        <authorList>
            <person name="Weaver J.A."/>
            <person name="Alberti F."/>
        </authorList>
    </citation>
    <scope>NUCLEOTIDE SEQUENCE [LARGE SCALE GENOMIC DNA]</scope>
    <source>
        <strain evidence="7">T-177</strain>
    </source>
</reference>
<evidence type="ECO:0000256" key="4">
    <source>
        <dbReference type="ARBA" id="ARBA00022737"/>
    </source>
</evidence>
<keyword evidence="7" id="KW-1185">Reference proteome</keyword>
<dbReference type="InterPro" id="IPR011989">
    <property type="entry name" value="ARM-like"/>
</dbReference>
<protein>
    <submittedName>
        <fullName evidence="6">Uncharacterized protein</fullName>
    </submittedName>
</protein>
<keyword evidence="5" id="KW-0653">Protein transport</keyword>
<dbReference type="InterPro" id="IPR016024">
    <property type="entry name" value="ARM-type_fold"/>
</dbReference>
<evidence type="ECO:0000256" key="3">
    <source>
        <dbReference type="ARBA" id="ARBA00022490"/>
    </source>
</evidence>
<proteinExistence type="predicted"/>
<accession>A0ABR3JN16</accession>
<dbReference type="SUPFAM" id="SSF48371">
    <property type="entry name" value="ARM repeat"/>
    <property type="match status" value="1"/>
</dbReference>
<dbReference type="EMBL" id="JASNQZ010000005">
    <property type="protein sequence ID" value="KAL0957213.1"/>
    <property type="molecule type" value="Genomic_DNA"/>
</dbReference>
<comment type="caution">
    <text evidence="6">The sequence shown here is derived from an EMBL/GenBank/DDBJ whole genome shotgun (WGS) entry which is preliminary data.</text>
</comment>
<keyword evidence="2" id="KW-0813">Transport</keyword>
<evidence type="ECO:0000313" key="6">
    <source>
        <dbReference type="EMBL" id="KAL0957213.1"/>
    </source>
</evidence>
<sequence>MAQCYRAAACVRQPSTNLKIATLQAIGFICESIKPEILSLRSNEILTAVIHGARKEEPSSEVQLAAIHSLFNSLEFVRENFECEGERNFIMQAVCEATQNSNVLVQVSAFECLVRIMGLYYDKMQFHIEQALFGLTVAGMKHSDERVALQAVEFWSTVCEEEIELEIEAQEEYGEMPETETRQFAKVALGETMPVLLNLLTKQEEDADEDEWNVSMAAGTCGWCRPRCNRPCRYPLHRGQHQG</sequence>
<dbReference type="PANTHER" id="PTHR10527">
    <property type="entry name" value="IMPORTIN BETA"/>
    <property type="match status" value="1"/>
</dbReference>
<evidence type="ECO:0000256" key="2">
    <source>
        <dbReference type="ARBA" id="ARBA00022448"/>
    </source>
</evidence>
<keyword evidence="4" id="KW-0677">Repeat</keyword>
<evidence type="ECO:0000256" key="1">
    <source>
        <dbReference type="ARBA" id="ARBA00004496"/>
    </source>
</evidence>
<dbReference type="Proteomes" id="UP001556367">
    <property type="component" value="Unassembled WGS sequence"/>
</dbReference>
<dbReference type="InterPro" id="IPR040122">
    <property type="entry name" value="Importin_beta"/>
</dbReference>
<name>A0ABR3JN16_9AGAR</name>
<evidence type="ECO:0000256" key="5">
    <source>
        <dbReference type="ARBA" id="ARBA00022927"/>
    </source>
</evidence>
<evidence type="ECO:0000313" key="7">
    <source>
        <dbReference type="Proteomes" id="UP001556367"/>
    </source>
</evidence>
<organism evidence="6 7">
    <name type="scientific">Hohenbuehelia grisea</name>
    <dbReference type="NCBI Taxonomy" id="104357"/>
    <lineage>
        <taxon>Eukaryota</taxon>
        <taxon>Fungi</taxon>
        <taxon>Dikarya</taxon>
        <taxon>Basidiomycota</taxon>
        <taxon>Agaricomycotina</taxon>
        <taxon>Agaricomycetes</taxon>
        <taxon>Agaricomycetidae</taxon>
        <taxon>Agaricales</taxon>
        <taxon>Pleurotineae</taxon>
        <taxon>Pleurotaceae</taxon>
        <taxon>Hohenbuehelia</taxon>
    </lineage>
</organism>
<gene>
    <name evidence="6" type="ORF">HGRIS_001028</name>
</gene>